<proteinExistence type="predicted"/>
<dbReference type="EMBL" id="JAEQMY010000032">
    <property type="protein sequence ID" value="MBL0406041.1"/>
    <property type="molecule type" value="Genomic_DNA"/>
</dbReference>
<sequence length="122" mass="13702">MWNFVLDDVGVDQSHNLAAECLILFKATRVEDLEPDLEIRVADENGRILLVTVSRSVQEPTLVRIRIFNIKTRIQALDKIPRQTIVDPRAIVFAKDEPRLALRIPNDVLPIPSGPGDEQGPV</sequence>
<organism evidence="1 2">
    <name type="scientific">Microvirga aerilata</name>
    <dbReference type="NCBI Taxonomy" id="670292"/>
    <lineage>
        <taxon>Bacteria</taxon>
        <taxon>Pseudomonadati</taxon>
        <taxon>Pseudomonadota</taxon>
        <taxon>Alphaproteobacteria</taxon>
        <taxon>Hyphomicrobiales</taxon>
        <taxon>Methylobacteriaceae</taxon>
        <taxon>Microvirga</taxon>
    </lineage>
</organism>
<dbReference type="AlphaFoldDB" id="A0A936Z902"/>
<reference evidence="1" key="1">
    <citation type="submission" date="2021-01" db="EMBL/GenBank/DDBJ databases">
        <title>Microvirga sp.</title>
        <authorList>
            <person name="Kim M.K."/>
        </authorList>
    </citation>
    <scope>NUCLEOTIDE SEQUENCE</scope>
    <source>
        <strain evidence="1">5420S-16</strain>
    </source>
</reference>
<comment type="caution">
    <text evidence="1">The sequence shown here is derived from an EMBL/GenBank/DDBJ whole genome shotgun (WGS) entry which is preliminary data.</text>
</comment>
<name>A0A936Z902_9HYPH</name>
<accession>A0A936Z902</accession>
<dbReference type="Proteomes" id="UP000605848">
    <property type="component" value="Unassembled WGS sequence"/>
</dbReference>
<protein>
    <submittedName>
        <fullName evidence="1">Uncharacterized protein</fullName>
    </submittedName>
</protein>
<keyword evidence="2" id="KW-1185">Reference proteome</keyword>
<evidence type="ECO:0000313" key="1">
    <source>
        <dbReference type="EMBL" id="MBL0406041.1"/>
    </source>
</evidence>
<evidence type="ECO:0000313" key="2">
    <source>
        <dbReference type="Proteomes" id="UP000605848"/>
    </source>
</evidence>
<dbReference type="RefSeq" id="WP_202062652.1">
    <property type="nucleotide sequence ID" value="NZ_JAEQMY010000032.1"/>
</dbReference>
<gene>
    <name evidence="1" type="ORF">JKG68_18945</name>
</gene>